<evidence type="ECO:0000313" key="4">
    <source>
        <dbReference type="EMBL" id="KAL0946359.1"/>
    </source>
</evidence>
<dbReference type="Pfam" id="PF20152">
    <property type="entry name" value="DUF6534"/>
    <property type="match status" value="1"/>
</dbReference>
<sequence length="379" mass="41711">MFLSFDAGIEAQMTPIIGSGTVIYGTSNLPVSPALSPTVLFLAALNMDRFNLSQTLSAIEIGTMVSTFLFGITVVQAFVYFSRSNEDRPALKWLVALVVAMELAHEISVLHAFYTISITLYNQHDKIFATTPAGIAIATLLSGYIACLVQIFFANRIRRLTSWASSGLNFGTRTQNNVLTIFCWTLSGTRVIATTATTVVMFRTSLVDFTSRHWSWLPTTCLVIGAVVDITVAAGLCLNLVKERRTTFTKTTKLIDRIMIMTIQTGLATSALTLAVTICFLTITDSFAWVALYVCLARVFSNSLLATLNYRHHLRHPTEISTLRLAHSGTGDGQRQVFNWNQMLPRLKTPAKAKEQKSSIHPIPSPISPDSPDSRHSVV</sequence>
<name>A0ABR3ISX9_9AGAR</name>
<dbReference type="PANTHER" id="PTHR40465">
    <property type="entry name" value="CHROMOSOME 1, WHOLE GENOME SHOTGUN SEQUENCE"/>
    <property type="match status" value="1"/>
</dbReference>
<feature type="transmembrane region" description="Helical" evidence="2">
    <location>
        <begin position="289"/>
        <end position="308"/>
    </location>
</feature>
<gene>
    <name evidence="4" type="ORF">HGRIS_012592</name>
</gene>
<dbReference type="InterPro" id="IPR045339">
    <property type="entry name" value="DUF6534"/>
</dbReference>
<feature type="transmembrane region" description="Helical" evidence="2">
    <location>
        <begin position="134"/>
        <end position="157"/>
    </location>
</feature>
<dbReference type="Proteomes" id="UP001556367">
    <property type="component" value="Unassembled WGS sequence"/>
</dbReference>
<feature type="transmembrane region" description="Helical" evidence="2">
    <location>
        <begin position="61"/>
        <end position="81"/>
    </location>
</feature>
<keyword evidence="2" id="KW-0812">Transmembrane</keyword>
<evidence type="ECO:0000256" key="1">
    <source>
        <dbReference type="SAM" id="MobiDB-lite"/>
    </source>
</evidence>
<dbReference type="PANTHER" id="PTHR40465:SF1">
    <property type="entry name" value="DUF6534 DOMAIN-CONTAINING PROTEIN"/>
    <property type="match status" value="1"/>
</dbReference>
<keyword evidence="2" id="KW-1133">Transmembrane helix</keyword>
<evidence type="ECO:0000256" key="2">
    <source>
        <dbReference type="SAM" id="Phobius"/>
    </source>
</evidence>
<accession>A0ABR3ISX9</accession>
<protein>
    <recommendedName>
        <fullName evidence="3">DUF6534 domain-containing protein</fullName>
    </recommendedName>
</protein>
<comment type="caution">
    <text evidence="4">The sequence shown here is derived from an EMBL/GenBank/DDBJ whole genome shotgun (WGS) entry which is preliminary data.</text>
</comment>
<feature type="transmembrane region" description="Helical" evidence="2">
    <location>
        <begin position="258"/>
        <end position="283"/>
    </location>
</feature>
<evidence type="ECO:0000259" key="3">
    <source>
        <dbReference type="Pfam" id="PF20152"/>
    </source>
</evidence>
<dbReference type="EMBL" id="JASNQZ010000015">
    <property type="protein sequence ID" value="KAL0946359.1"/>
    <property type="molecule type" value="Genomic_DNA"/>
</dbReference>
<feature type="transmembrane region" description="Helical" evidence="2">
    <location>
        <begin position="93"/>
        <end position="114"/>
    </location>
</feature>
<feature type="domain" description="DUF6534" evidence="3">
    <location>
        <begin position="226"/>
        <end position="313"/>
    </location>
</feature>
<keyword evidence="5" id="KW-1185">Reference proteome</keyword>
<feature type="transmembrane region" description="Helical" evidence="2">
    <location>
        <begin position="178"/>
        <end position="202"/>
    </location>
</feature>
<feature type="transmembrane region" description="Helical" evidence="2">
    <location>
        <begin position="214"/>
        <end position="238"/>
    </location>
</feature>
<organism evidence="4 5">
    <name type="scientific">Hohenbuehelia grisea</name>
    <dbReference type="NCBI Taxonomy" id="104357"/>
    <lineage>
        <taxon>Eukaryota</taxon>
        <taxon>Fungi</taxon>
        <taxon>Dikarya</taxon>
        <taxon>Basidiomycota</taxon>
        <taxon>Agaricomycotina</taxon>
        <taxon>Agaricomycetes</taxon>
        <taxon>Agaricomycetidae</taxon>
        <taxon>Agaricales</taxon>
        <taxon>Pleurotineae</taxon>
        <taxon>Pleurotaceae</taxon>
        <taxon>Hohenbuehelia</taxon>
    </lineage>
</organism>
<reference evidence="5" key="1">
    <citation type="submission" date="2024-06" db="EMBL/GenBank/DDBJ databases">
        <title>Multi-omics analyses provide insights into the biosynthesis of the anticancer antibiotic pleurotin in Hohenbuehelia grisea.</title>
        <authorList>
            <person name="Weaver J.A."/>
            <person name="Alberti F."/>
        </authorList>
    </citation>
    <scope>NUCLEOTIDE SEQUENCE [LARGE SCALE GENOMIC DNA]</scope>
    <source>
        <strain evidence="5">T-177</strain>
    </source>
</reference>
<proteinExistence type="predicted"/>
<keyword evidence="2" id="KW-0472">Membrane</keyword>
<feature type="region of interest" description="Disordered" evidence="1">
    <location>
        <begin position="351"/>
        <end position="379"/>
    </location>
</feature>
<evidence type="ECO:0000313" key="5">
    <source>
        <dbReference type="Proteomes" id="UP001556367"/>
    </source>
</evidence>